<protein>
    <submittedName>
        <fullName evidence="1">Uncharacterized protein</fullName>
    </submittedName>
</protein>
<dbReference type="AlphaFoldDB" id="A0A5B7DZD1"/>
<sequence>MGGRAVNASLQKAMEMKRANISSVERVDHRISRETSNSAYTTRKKLFQSPTAQYIAWKSRFERGS</sequence>
<organism evidence="1 2">
    <name type="scientific">Portunus trituberculatus</name>
    <name type="common">Swimming crab</name>
    <name type="synonym">Neptunus trituberculatus</name>
    <dbReference type="NCBI Taxonomy" id="210409"/>
    <lineage>
        <taxon>Eukaryota</taxon>
        <taxon>Metazoa</taxon>
        <taxon>Ecdysozoa</taxon>
        <taxon>Arthropoda</taxon>
        <taxon>Crustacea</taxon>
        <taxon>Multicrustacea</taxon>
        <taxon>Malacostraca</taxon>
        <taxon>Eumalacostraca</taxon>
        <taxon>Eucarida</taxon>
        <taxon>Decapoda</taxon>
        <taxon>Pleocyemata</taxon>
        <taxon>Brachyura</taxon>
        <taxon>Eubrachyura</taxon>
        <taxon>Portunoidea</taxon>
        <taxon>Portunidae</taxon>
        <taxon>Portuninae</taxon>
        <taxon>Portunus</taxon>
    </lineage>
</organism>
<keyword evidence="2" id="KW-1185">Reference proteome</keyword>
<comment type="caution">
    <text evidence="1">The sequence shown here is derived from an EMBL/GenBank/DDBJ whole genome shotgun (WGS) entry which is preliminary data.</text>
</comment>
<proteinExistence type="predicted"/>
<dbReference type="EMBL" id="VSRR010001678">
    <property type="protein sequence ID" value="MPC26980.1"/>
    <property type="molecule type" value="Genomic_DNA"/>
</dbReference>
<reference evidence="1 2" key="1">
    <citation type="submission" date="2019-05" db="EMBL/GenBank/DDBJ databases">
        <title>Another draft genome of Portunus trituberculatus and its Hox gene families provides insights of decapod evolution.</title>
        <authorList>
            <person name="Jeong J.-H."/>
            <person name="Song I."/>
            <person name="Kim S."/>
            <person name="Choi T."/>
            <person name="Kim D."/>
            <person name="Ryu S."/>
            <person name="Kim W."/>
        </authorList>
    </citation>
    <scope>NUCLEOTIDE SEQUENCE [LARGE SCALE GENOMIC DNA]</scope>
    <source>
        <tissue evidence="1">Muscle</tissue>
    </source>
</reference>
<evidence type="ECO:0000313" key="2">
    <source>
        <dbReference type="Proteomes" id="UP000324222"/>
    </source>
</evidence>
<gene>
    <name evidence="1" type="ORF">E2C01_020131</name>
</gene>
<evidence type="ECO:0000313" key="1">
    <source>
        <dbReference type="EMBL" id="MPC26980.1"/>
    </source>
</evidence>
<dbReference type="Proteomes" id="UP000324222">
    <property type="component" value="Unassembled WGS sequence"/>
</dbReference>
<name>A0A5B7DZD1_PORTR</name>
<accession>A0A5B7DZD1</accession>